<dbReference type="AlphaFoldDB" id="A0AAW7DXB8"/>
<feature type="domain" description="PapC N-terminal" evidence="11">
    <location>
        <begin position="60"/>
        <end position="205"/>
    </location>
</feature>
<evidence type="ECO:0000256" key="3">
    <source>
        <dbReference type="ARBA" id="ARBA00022448"/>
    </source>
</evidence>
<dbReference type="GO" id="GO:0009297">
    <property type="term" value="P:pilus assembly"/>
    <property type="evidence" value="ECO:0007669"/>
    <property type="project" value="InterPro"/>
</dbReference>
<gene>
    <name evidence="12" type="ORF">HX099_11875</name>
</gene>
<dbReference type="InterPro" id="IPR025949">
    <property type="entry name" value="PapC-like_C"/>
</dbReference>
<feature type="domain" description="PapC-like C-terminal" evidence="10">
    <location>
        <begin position="780"/>
        <end position="841"/>
    </location>
</feature>
<dbReference type="GO" id="GO:0009279">
    <property type="term" value="C:cell outer membrane"/>
    <property type="evidence" value="ECO:0007669"/>
    <property type="project" value="UniProtKB-SubCell"/>
</dbReference>
<evidence type="ECO:0000256" key="7">
    <source>
        <dbReference type="ARBA" id="ARBA00023136"/>
    </source>
</evidence>
<dbReference type="Gene3D" id="3.10.20.410">
    <property type="match status" value="1"/>
</dbReference>
<protein>
    <submittedName>
        <fullName evidence="12">Fimbrial biogenesis outer membrane usher protein</fullName>
    </submittedName>
</protein>
<dbReference type="Pfam" id="PF00577">
    <property type="entry name" value="Usher"/>
    <property type="match status" value="1"/>
</dbReference>
<evidence type="ECO:0000313" key="12">
    <source>
        <dbReference type="EMBL" id="MDM1697346.1"/>
    </source>
</evidence>
<comment type="subcellular location">
    <subcellularLocation>
        <location evidence="1">Cell outer membrane</location>
        <topology evidence="1">Multi-pass membrane protein</topology>
    </subcellularLocation>
</comment>
<comment type="caution">
    <text evidence="12">The sequence shown here is derived from an EMBL/GenBank/DDBJ whole genome shotgun (WGS) entry which is preliminary data.</text>
</comment>
<evidence type="ECO:0000259" key="10">
    <source>
        <dbReference type="Pfam" id="PF13953"/>
    </source>
</evidence>
<evidence type="ECO:0000256" key="1">
    <source>
        <dbReference type="ARBA" id="ARBA00004571"/>
    </source>
</evidence>
<keyword evidence="3" id="KW-0813">Transport</keyword>
<organism evidence="12 13">
    <name type="scientific">Thiopseudomonas alkaliphila</name>
    <dbReference type="NCBI Taxonomy" id="1697053"/>
    <lineage>
        <taxon>Bacteria</taxon>
        <taxon>Pseudomonadati</taxon>
        <taxon>Pseudomonadota</taxon>
        <taxon>Gammaproteobacteria</taxon>
        <taxon>Pseudomonadales</taxon>
        <taxon>Pseudomonadaceae</taxon>
        <taxon>Thiopseudomonas</taxon>
    </lineage>
</organism>
<dbReference type="Pfam" id="PF13954">
    <property type="entry name" value="PapC_N"/>
    <property type="match status" value="1"/>
</dbReference>
<comment type="similarity">
    <text evidence="2">Belongs to the fimbrial export usher family.</text>
</comment>
<dbReference type="RefSeq" id="WP_286594559.1">
    <property type="nucleotide sequence ID" value="NZ_JACANB010000017.1"/>
</dbReference>
<feature type="chain" id="PRO_5043902675" evidence="9">
    <location>
        <begin position="22"/>
        <end position="857"/>
    </location>
</feature>
<dbReference type="Pfam" id="PF13953">
    <property type="entry name" value="PapC_C"/>
    <property type="match status" value="1"/>
</dbReference>
<dbReference type="InterPro" id="IPR043142">
    <property type="entry name" value="PapC-like_C_sf"/>
</dbReference>
<dbReference type="GO" id="GO:0015473">
    <property type="term" value="F:fimbrial usher porin activity"/>
    <property type="evidence" value="ECO:0007669"/>
    <property type="project" value="InterPro"/>
</dbReference>
<dbReference type="InterPro" id="IPR042186">
    <property type="entry name" value="FimD_plug_dom"/>
</dbReference>
<reference evidence="12" key="2">
    <citation type="journal article" date="2022" name="Sci. Total Environ.">
        <title>Prevalence, transmission, and molecular epidemiology of tet(X)-positive bacteria among humans, animals, and environmental niches in China: An epidemiological, and genomic-based study.</title>
        <authorList>
            <person name="Dong N."/>
            <person name="Zeng Y."/>
            <person name="Cai C."/>
            <person name="Sun C."/>
            <person name="Lu J."/>
            <person name="Liu C."/>
            <person name="Zhou H."/>
            <person name="Sun Q."/>
            <person name="Shu L."/>
            <person name="Wang H."/>
            <person name="Wang Y."/>
            <person name="Wang S."/>
            <person name="Wu C."/>
            <person name="Chan E.W."/>
            <person name="Chen G."/>
            <person name="Shen Z."/>
            <person name="Chen S."/>
            <person name="Zhang R."/>
        </authorList>
    </citation>
    <scope>NUCLEOTIDE SEQUENCE</scope>
    <source>
        <strain evidence="12">DF46-2-2</strain>
    </source>
</reference>
<name>A0AAW7DXB8_9GAMM</name>
<keyword evidence="7" id="KW-0472">Membrane</keyword>
<evidence type="ECO:0000256" key="5">
    <source>
        <dbReference type="ARBA" id="ARBA00022692"/>
    </source>
</evidence>
<evidence type="ECO:0000256" key="9">
    <source>
        <dbReference type="SAM" id="SignalP"/>
    </source>
</evidence>
<proteinExistence type="inferred from homology"/>
<dbReference type="PANTHER" id="PTHR30451:SF5">
    <property type="entry name" value="SLR0019 PROTEIN"/>
    <property type="match status" value="1"/>
</dbReference>
<dbReference type="Gene3D" id="2.60.40.2610">
    <property type="entry name" value="Outer membrane usher protein FimD, plug domain"/>
    <property type="match status" value="1"/>
</dbReference>
<evidence type="ECO:0000256" key="2">
    <source>
        <dbReference type="ARBA" id="ARBA00008064"/>
    </source>
</evidence>
<evidence type="ECO:0000313" key="13">
    <source>
        <dbReference type="Proteomes" id="UP001173465"/>
    </source>
</evidence>
<evidence type="ECO:0000256" key="6">
    <source>
        <dbReference type="ARBA" id="ARBA00022729"/>
    </source>
</evidence>
<evidence type="ECO:0000256" key="4">
    <source>
        <dbReference type="ARBA" id="ARBA00022452"/>
    </source>
</evidence>
<dbReference type="InterPro" id="IPR037224">
    <property type="entry name" value="PapC_N_sf"/>
</dbReference>
<dbReference type="InterPro" id="IPR025885">
    <property type="entry name" value="PapC_N"/>
</dbReference>
<keyword evidence="4" id="KW-1134">Transmembrane beta strand</keyword>
<dbReference type="Gene3D" id="2.60.40.2070">
    <property type="match status" value="1"/>
</dbReference>
<dbReference type="PROSITE" id="PS51257">
    <property type="entry name" value="PROKAR_LIPOPROTEIN"/>
    <property type="match status" value="1"/>
</dbReference>
<dbReference type="PANTHER" id="PTHR30451">
    <property type="entry name" value="OUTER MEMBRANE USHER PROTEIN"/>
    <property type="match status" value="1"/>
</dbReference>
<keyword evidence="8" id="KW-0998">Cell outer membrane</keyword>
<keyword evidence="6 9" id="KW-0732">Signal</keyword>
<dbReference type="EMBL" id="JACANB010000017">
    <property type="protein sequence ID" value="MDM1697346.1"/>
    <property type="molecule type" value="Genomic_DNA"/>
</dbReference>
<reference evidence="12" key="1">
    <citation type="submission" date="2020-06" db="EMBL/GenBank/DDBJ databases">
        <authorList>
            <person name="Dong N."/>
        </authorList>
    </citation>
    <scope>NUCLEOTIDE SEQUENCE</scope>
    <source>
        <strain evidence="12">DF46-2-2</strain>
    </source>
</reference>
<evidence type="ECO:0000259" key="11">
    <source>
        <dbReference type="Pfam" id="PF13954"/>
    </source>
</evidence>
<feature type="signal peptide" evidence="9">
    <location>
        <begin position="1"/>
        <end position="21"/>
    </location>
</feature>
<keyword evidence="5" id="KW-0812">Transmembrane</keyword>
<sequence>MTFRGLNYFALLLFFSCVQLAWSQHKEEDAELEVSSAELLAQRAEPIVLAGSEYQPVAVSFDSAFLRGTPYANINISQFEQDQQVIAGRYMADLYVNERYQGTDEFIFREFADSEQPRLCVNKTIVMRLGLDEAYEQTALIAVGEQSCITMRKALPGVKYDFDMKKLRLSFFVPHIMLAKTARGYIAPELWDKGEYAAALNYDLNSYANKTDGYGTDKSHFASLRGSLHMKSWALRHDGSWSKSGQQAGRYQRNNTYLETEIAALKSSFKLGEFYAGSEFFDGVKIRGAELASDEQMLPQSVRNYAPVVRGTASSNAKVSIRQNDRLVYETTVSEGEFEIRDLYPSGSGDFEVSVEEASGQIQRFIVPYSYVPDLIRPGTWRYGSSLGEVQVRSGDTDKRGKNVLQGYLKHGLTNNLTLNAAVLHYPDYQTLMLGGAVNTPYGAFSLDNYLSRSQLEGQEREDGQRWRLAYSKFIQPSATYINANYNRYSEKGIHSLNTFIARNGSVQYYDGAWYRYASRPKDNYSLSVNQTLPETWGSVYFSGSESRYWNQAGKDQTLQVGYGNRFKRVSYNLSYAKTRTNNSGTDNRVSLSVTLPLGQEGRHSIRANSTHSDRYTDSHRIGLNGSLADSKLSYGVYANNNGSDNNYSGNLSYYGTAARLSATTSQTSNSSQYSVGASGAVVAYPRGVILSQNVGDSFAILEADNAQGAEILNRPGTYLNRFGQGLVPYVSPYEINSIRLSPKNTSLDVVLQQTQKQLVPRGNTASVVRFRTETKRTMLLTVRTVDNQPVPMSAEVFDAEGHGLGFVASSGRLFLEAKDDAATLSARWGNNQCSFEYDITQMDDAQFYRTQNVTCQ</sequence>
<dbReference type="InterPro" id="IPR000015">
    <property type="entry name" value="Fimb_usher"/>
</dbReference>
<dbReference type="Proteomes" id="UP001173465">
    <property type="component" value="Unassembled WGS sequence"/>
</dbReference>
<accession>A0AAW7DXB8</accession>
<dbReference type="SUPFAM" id="SSF141729">
    <property type="entry name" value="FimD N-terminal domain-like"/>
    <property type="match status" value="1"/>
</dbReference>
<dbReference type="Gene3D" id="2.60.40.3110">
    <property type="match status" value="1"/>
</dbReference>
<evidence type="ECO:0000256" key="8">
    <source>
        <dbReference type="ARBA" id="ARBA00023237"/>
    </source>
</evidence>